<name>A0ABQ1JKZ0_9SPHN</name>
<keyword evidence="3" id="KW-1185">Reference proteome</keyword>
<comment type="caution">
    <text evidence="2">The sequence shown here is derived from an EMBL/GenBank/DDBJ whole genome shotgun (WGS) entry which is preliminary data.</text>
</comment>
<dbReference type="PANTHER" id="PTHR23026:SF123">
    <property type="entry name" value="NAD(P)H NITROREDUCTASE RV3131-RELATED"/>
    <property type="match status" value="1"/>
</dbReference>
<sequence length="212" mass="23772">MSGPMFDSAFREQLDQLLAWRRDVRQFDTRPLPDGLLDTLLETACHGPSVGNAQPWRFVRIVSPTLRQRLADTVDAQKRAAGERYSGGRKALYDGLKLHGLREAPEIVAVFCDEQGEAGHGLGRATMPETVCWSVVTAIHTLWLAARAQDIGLGWVSIIDPAGMNAQLDVPGDWRFIALLCLGYPERESETPELVRHGWQDRLPFEITRLER</sequence>
<dbReference type="SUPFAM" id="SSF55469">
    <property type="entry name" value="FMN-dependent nitroreductase-like"/>
    <property type="match status" value="1"/>
</dbReference>
<dbReference type="EMBL" id="BMGD01000005">
    <property type="protein sequence ID" value="GGB71679.1"/>
    <property type="molecule type" value="Genomic_DNA"/>
</dbReference>
<protein>
    <submittedName>
        <fullName evidence="2">5,6-dimethylbenzimidazole synthase</fullName>
    </submittedName>
</protein>
<dbReference type="NCBIfam" id="TIGR02476">
    <property type="entry name" value="BluB"/>
    <property type="match status" value="1"/>
</dbReference>
<dbReference type="RefSeq" id="WP_188515114.1">
    <property type="nucleotide sequence ID" value="NZ_BMGD01000005.1"/>
</dbReference>
<dbReference type="PANTHER" id="PTHR23026">
    <property type="entry name" value="NADPH NITROREDUCTASE"/>
    <property type="match status" value="1"/>
</dbReference>
<dbReference type="InterPro" id="IPR029479">
    <property type="entry name" value="Nitroreductase"/>
</dbReference>
<proteinExistence type="predicted"/>
<feature type="domain" description="Nitroreductase" evidence="1">
    <location>
        <begin position="18"/>
        <end position="184"/>
    </location>
</feature>
<dbReference type="Pfam" id="PF00881">
    <property type="entry name" value="Nitroreductase"/>
    <property type="match status" value="1"/>
</dbReference>
<evidence type="ECO:0000313" key="3">
    <source>
        <dbReference type="Proteomes" id="UP000614261"/>
    </source>
</evidence>
<evidence type="ECO:0000313" key="2">
    <source>
        <dbReference type="EMBL" id="GGB71679.1"/>
    </source>
</evidence>
<accession>A0ABQ1JKZ0</accession>
<evidence type="ECO:0000259" key="1">
    <source>
        <dbReference type="Pfam" id="PF00881"/>
    </source>
</evidence>
<dbReference type="Gene3D" id="3.40.109.10">
    <property type="entry name" value="NADH Oxidase"/>
    <property type="match status" value="1"/>
</dbReference>
<dbReference type="InterPro" id="IPR000415">
    <property type="entry name" value="Nitroreductase-like"/>
</dbReference>
<gene>
    <name evidence="2" type="ORF">GCM10010833_28590</name>
</gene>
<organism evidence="2 3">
    <name type="scientific">Blastomonas aquatica</name>
    <dbReference type="NCBI Taxonomy" id="1510276"/>
    <lineage>
        <taxon>Bacteria</taxon>
        <taxon>Pseudomonadati</taxon>
        <taxon>Pseudomonadota</taxon>
        <taxon>Alphaproteobacteria</taxon>
        <taxon>Sphingomonadales</taxon>
        <taxon>Sphingomonadaceae</taxon>
        <taxon>Blastomonas</taxon>
    </lineage>
</organism>
<dbReference type="InterPro" id="IPR012825">
    <property type="entry name" value="BluB"/>
</dbReference>
<dbReference type="InterPro" id="IPR050627">
    <property type="entry name" value="Nitroreductase/BluB"/>
</dbReference>
<reference evidence="3" key="1">
    <citation type="journal article" date="2019" name="Int. J. Syst. Evol. Microbiol.">
        <title>The Global Catalogue of Microorganisms (GCM) 10K type strain sequencing project: providing services to taxonomists for standard genome sequencing and annotation.</title>
        <authorList>
            <consortium name="The Broad Institute Genomics Platform"/>
            <consortium name="The Broad Institute Genome Sequencing Center for Infectious Disease"/>
            <person name="Wu L."/>
            <person name="Ma J."/>
        </authorList>
    </citation>
    <scope>NUCLEOTIDE SEQUENCE [LARGE SCALE GENOMIC DNA]</scope>
    <source>
        <strain evidence="3">CGMCC 1.12851</strain>
    </source>
</reference>
<dbReference type="Proteomes" id="UP000614261">
    <property type="component" value="Unassembled WGS sequence"/>
</dbReference>